<dbReference type="Proteomes" id="UP000323386">
    <property type="component" value="Unassembled WGS sequence"/>
</dbReference>
<dbReference type="InterPro" id="IPR001810">
    <property type="entry name" value="F-box_dom"/>
</dbReference>
<feature type="compositionally biased region" description="Polar residues" evidence="4">
    <location>
        <begin position="201"/>
        <end position="219"/>
    </location>
</feature>
<feature type="compositionally biased region" description="Polar residues" evidence="4">
    <location>
        <begin position="105"/>
        <end position="119"/>
    </location>
</feature>
<feature type="repeat" description="WD" evidence="3">
    <location>
        <begin position="570"/>
        <end position="600"/>
    </location>
</feature>
<dbReference type="Pfam" id="PF00400">
    <property type="entry name" value="WD40"/>
    <property type="match status" value="5"/>
</dbReference>
<evidence type="ECO:0000313" key="7">
    <source>
        <dbReference type="Proteomes" id="UP000323386"/>
    </source>
</evidence>
<feature type="compositionally biased region" description="Low complexity" evidence="4">
    <location>
        <begin position="18"/>
        <end position="48"/>
    </location>
</feature>
<feature type="compositionally biased region" description="Low complexity" evidence="4">
    <location>
        <begin position="142"/>
        <end position="161"/>
    </location>
</feature>
<keyword evidence="2" id="KW-0677">Repeat</keyword>
<dbReference type="InterPro" id="IPR001680">
    <property type="entry name" value="WD40_rpt"/>
</dbReference>
<evidence type="ECO:0000256" key="1">
    <source>
        <dbReference type="ARBA" id="ARBA00022574"/>
    </source>
</evidence>
<sequence length="899" mass="95612">MSSHAPPRSTPSPPNAPAPISSEAVSHRTSTTASPAPAPLTPTSLHLSMPSMHPPRPTAHALESASSSRAQRTASDCATNQAAHASSAPAIPASSSSAAAAMATQRGSFSSVTACSRSQSPDDHRSRSATASRAGRRALVRSGTSGSLPLSASPSALTPGSETGPATESAQSVAAGPESGQLGAQSATQAASGSLPRSDTKSASSPRIRSADMQSQQATAEDVDDEACFVDPDRPKVDFLALLPFELALYVLYHLPSHRDLIRASAVCRTWRTVATDNVVWRERFFRNPGWAIRSDAELVLRRQHEKHKKAAALSAKRRQDKLREVEQRRQASTSRLSSLRSWRESLHIPSLPDLSSLSLTASASLSIGGSSSLSYSAKTAARDAPEGTSAPPLASPSREASSSRFGFLPSPARGPLTPAGRRRAQRSAPSDGAVVADANAVSLVNRAGADDDAAAASRTTSDDVVRDEDLLSSLDWRILFRDRHILDQRWRRCREPGASKATGGRSRLSSSPRAFEPSRRILLGHKDGVYCVRHDTGIGSGTEGRIVSGSRDRTIRVWDTETAKCRHIIKGHAASVLSLHYDERILVTGSSDGSVFVWDFAGILATTTTTRQHGDEDASFDGKKAAIVGPSAPADPQRGDGSSSSTSTAEEGDDDDGDDDNNDDGGGDDDGAGGHGSTKPLRHGTERVVARLRGHTMGVLDVTFDDEWIVSCSKDSTVRVWKRGEGYDFHRRYAGHSGPVNAARIQDKRVVSAAGDGSVHLWAVASCETLRVFSGHERGLACVAFSGNTVISGSNDQTIRAWDAERGTCVGIYEGHEHLVRAVAYDGPRRLIVSGGYDKRIKVWDADVPDKPLREIRPHVARIFDVEFDCTRIVSASEDQSICITSFGGAGIDTSLFA</sequence>
<accession>A0A5C3EWW4</accession>
<dbReference type="CDD" id="cd00200">
    <property type="entry name" value="WD40"/>
    <property type="match status" value="1"/>
</dbReference>
<evidence type="ECO:0000259" key="5">
    <source>
        <dbReference type="PROSITE" id="PS50181"/>
    </source>
</evidence>
<dbReference type="EMBL" id="OOIP01000003">
    <property type="protein sequence ID" value="SPO36086.1"/>
    <property type="molecule type" value="Genomic_DNA"/>
</dbReference>
<dbReference type="Gene3D" id="2.130.10.10">
    <property type="entry name" value="YVTN repeat-like/Quinoprotein amine dehydrogenase"/>
    <property type="match status" value="3"/>
</dbReference>
<keyword evidence="1 3" id="KW-0853">WD repeat</keyword>
<feature type="repeat" description="WD" evidence="3">
    <location>
        <begin position="734"/>
        <end position="773"/>
    </location>
</feature>
<feature type="compositionally biased region" description="Low complexity" evidence="4">
    <location>
        <begin position="64"/>
        <end position="75"/>
    </location>
</feature>
<feature type="domain" description="F-box" evidence="5">
    <location>
        <begin position="237"/>
        <end position="284"/>
    </location>
</feature>
<organism evidence="6 7">
    <name type="scientific">Pseudozyma flocculosa</name>
    <dbReference type="NCBI Taxonomy" id="84751"/>
    <lineage>
        <taxon>Eukaryota</taxon>
        <taxon>Fungi</taxon>
        <taxon>Dikarya</taxon>
        <taxon>Basidiomycota</taxon>
        <taxon>Ustilaginomycotina</taxon>
        <taxon>Ustilaginomycetes</taxon>
        <taxon>Ustilaginales</taxon>
        <taxon>Ustilaginaceae</taxon>
        <taxon>Pseudozyma</taxon>
    </lineage>
</organism>
<evidence type="ECO:0000256" key="3">
    <source>
        <dbReference type="PROSITE-ProRule" id="PRU00221"/>
    </source>
</evidence>
<evidence type="ECO:0000256" key="2">
    <source>
        <dbReference type="ARBA" id="ARBA00022737"/>
    </source>
</evidence>
<gene>
    <name evidence="6" type="ORF">PSFLO_01557</name>
</gene>
<dbReference type="SMART" id="SM00320">
    <property type="entry name" value="WD40"/>
    <property type="match status" value="7"/>
</dbReference>
<feature type="compositionally biased region" description="Low complexity" evidence="4">
    <location>
        <begin position="82"/>
        <end position="103"/>
    </location>
</feature>
<dbReference type="Gene3D" id="1.20.1280.50">
    <property type="match status" value="1"/>
</dbReference>
<proteinExistence type="predicted"/>
<dbReference type="PROSITE" id="PS50082">
    <property type="entry name" value="WD_REPEATS_2"/>
    <property type="match status" value="6"/>
</dbReference>
<feature type="repeat" description="WD" evidence="3">
    <location>
        <begin position="523"/>
        <end position="569"/>
    </location>
</feature>
<feature type="repeat" description="WD" evidence="3">
    <location>
        <begin position="774"/>
        <end position="813"/>
    </location>
</feature>
<dbReference type="PROSITE" id="PS00678">
    <property type="entry name" value="WD_REPEATS_1"/>
    <property type="match status" value="1"/>
</dbReference>
<feature type="region of interest" description="Disordered" evidence="4">
    <location>
        <begin position="310"/>
        <end position="335"/>
    </location>
</feature>
<dbReference type="InterPro" id="IPR036322">
    <property type="entry name" value="WD40_repeat_dom_sf"/>
</dbReference>
<dbReference type="SMART" id="SM00256">
    <property type="entry name" value="FBOX"/>
    <property type="match status" value="1"/>
</dbReference>
<dbReference type="PRINTS" id="PR00320">
    <property type="entry name" value="GPROTEINBRPT"/>
</dbReference>
<dbReference type="InterPro" id="IPR050349">
    <property type="entry name" value="WD_LIS1/nudF_dynein_reg"/>
</dbReference>
<dbReference type="InterPro" id="IPR020472">
    <property type="entry name" value="WD40_PAC1"/>
</dbReference>
<dbReference type="PROSITE" id="PS50294">
    <property type="entry name" value="WD_REPEATS_REGION"/>
    <property type="match status" value="5"/>
</dbReference>
<dbReference type="InterPro" id="IPR019775">
    <property type="entry name" value="WD40_repeat_CS"/>
</dbReference>
<dbReference type="PROSITE" id="PS50181">
    <property type="entry name" value="FBOX"/>
    <property type="match status" value="1"/>
</dbReference>
<dbReference type="Pfam" id="PF12937">
    <property type="entry name" value="F-box-like"/>
    <property type="match status" value="1"/>
</dbReference>
<dbReference type="InterPro" id="IPR015943">
    <property type="entry name" value="WD40/YVTN_repeat-like_dom_sf"/>
</dbReference>
<feature type="compositionally biased region" description="Basic and acidic residues" evidence="4">
    <location>
        <begin position="613"/>
        <end position="625"/>
    </location>
</feature>
<feature type="repeat" description="WD" evidence="3">
    <location>
        <begin position="693"/>
        <end position="723"/>
    </location>
</feature>
<dbReference type="OrthoDB" id="19711at2759"/>
<evidence type="ECO:0000313" key="6">
    <source>
        <dbReference type="EMBL" id="SPO36086.1"/>
    </source>
</evidence>
<feature type="repeat" description="WD" evidence="3">
    <location>
        <begin position="814"/>
        <end position="846"/>
    </location>
</feature>
<dbReference type="InterPro" id="IPR036047">
    <property type="entry name" value="F-box-like_dom_sf"/>
</dbReference>
<feature type="compositionally biased region" description="Acidic residues" evidence="4">
    <location>
        <begin position="651"/>
        <end position="672"/>
    </location>
</feature>
<keyword evidence="7" id="KW-1185">Reference proteome</keyword>
<dbReference type="SUPFAM" id="SSF81383">
    <property type="entry name" value="F-box domain"/>
    <property type="match status" value="1"/>
</dbReference>
<feature type="compositionally biased region" description="Low complexity" evidence="4">
    <location>
        <begin position="640"/>
        <end position="650"/>
    </location>
</feature>
<feature type="region of interest" description="Disordered" evidence="4">
    <location>
        <begin position="379"/>
        <end position="433"/>
    </location>
</feature>
<feature type="compositionally biased region" description="Pro residues" evidence="4">
    <location>
        <begin position="8"/>
        <end position="17"/>
    </location>
</feature>
<name>A0A5C3EWW4_9BASI</name>
<dbReference type="SUPFAM" id="SSF50978">
    <property type="entry name" value="WD40 repeat-like"/>
    <property type="match status" value="1"/>
</dbReference>
<feature type="region of interest" description="Disordered" evidence="4">
    <location>
        <begin position="1"/>
        <end position="226"/>
    </location>
</feature>
<protein>
    <recommendedName>
        <fullName evidence="5">F-box domain-containing protein</fullName>
    </recommendedName>
</protein>
<reference evidence="6 7" key="1">
    <citation type="submission" date="2018-03" db="EMBL/GenBank/DDBJ databases">
        <authorList>
            <person name="Guldener U."/>
        </authorList>
    </citation>
    <scope>NUCLEOTIDE SEQUENCE [LARGE SCALE GENOMIC DNA]</scope>
    <source>
        <strain evidence="6 7">DAOM196992</strain>
    </source>
</reference>
<feature type="compositionally biased region" description="Basic residues" evidence="4">
    <location>
        <begin position="310"/>
        <end position="321"/>
    </location>
</feature>
<evidence type="ECO:0000256" key="4">
    <source>
        <dbReference type="SAM" id="MobiDB-lite"/>
    </source>
</evidence>
<feature type="compositionally biased region" description="Low complexity" evidence="4">
    <location>
        <begin position="179"/>
        <end position="195"/>
    </location>
</feature>
<dbReference type="PANTHER" id="PTHR44129">
    <property type="entry name" value="WD REPEAT-CONTAINING PROTEIN POP1"/>
    <property type="match status" value="1"/>
</dbReference>
<feature type="region of interest" description="Disordered" evidence="4">
    <location>
        <begin position="611"/>
        <end position="685"/>
    </location>
</feature>
<dbReference type="AlphaFoldDB" id="A0A5C3EWW4"/>